<accession>A0ABP9DMH1</accession>
<dbReference type="PANTHER" id="PTHR43377:SF8">
    <property type="entry name" value="BLR3664 PROTEIN"/>
    <property type="match status" value="1"/>
</dbReference>
<dbReference type="InterPro" id="IPR051450">
    <property type="entry name" value="Gfo/Idh/MocA_Oxidoreductases"/>
</dbReference>
<keyword evidence="4" id="KW-1185">Reference proteome</keyword>
<evidence type="ECO:0000313" key="4">
    <source>
        <dbReference type="Proteomes" id="UP001501323"/>
    </source>
</evidence>
<organism evidence="3 4">
    <name type="scientific">Luteimonas vadosa</name>
    <dbReference type="NCBI Taxonomy" id="1165507"/>
    <lineage>
        <taxon>Bacteria</taxon>
        <taxon>Pseudomonadati</taxon>
        <taxon>Pseudomonadota</taxon>
        <taxon>Gammaproteobacteria</taxon>
        <taxon>Lysobacterales</taxon>
        <taxon>Lysobacteraceae</taxon>
        <taxon>Luteimonas</taxon>
    </lineage>
</organism>
<dbReference type="Proteomes" id="UP001501323">
    <property type="component" value="Unassembled WGS sequence"/>
</dbReference>
<dbReference type="SUPFAM" id="SSF55347">
    <property type="entry name" value="Glyceraldehyde-3-phosphate dehydrogenase-like, C-terminal domain"/>
    <property type="match status" value="1"/>
</dbReference>
<sequence>MHPAKLVVVGPGLIGKQHIRLIGESSACQLVAIVAPDHSENHATATARGVPIHHSLEACLAETDVDGVIVSSPNEFHAAQASLCVTQGIPVLVEKPITSSVEDGMALVARAREHGVPVLVGHHRAHSPLLSRARSVIEEGSLGRLVSVMGSAQFAKPRHYFEEGPWRTLPGGGPILINLIHEIGNLRSLCGEISAVQAIVSSATRSFEVEDTVAINLLFANGCLGTFMLSDAAATAASWEQTSRENPAYPTYPDEDCYLLAGTKGSLSIPTMRLKFHAEGIEPSWWAPFTERTLDVDRQDPLACQLEHFVRVIRGKERPLVSAEDGLRNLEVTEAIRASAIQRRLIEV</sequence>
<dbReference type="InterPro" id="IPR055170">
    <property type="entry name" value="GFO_IDH_MocA-like_dom"/>
</dbReference>
<reference evidence="4" key="1">
    <citation type="journal article" date="2019" name="Int. J. Syst. Evol. Microbiol.">
        <title>The Global Catalogue of Microorganisms (GCM) 10K type strain sequencing project: providing services to taxonomists for standard genome sequencing and annotation.</title>
        <authorList>
            <consortium name="The Broad Institute Genomics Platform"/>
            <consortium name="The Broad Institute Genome Sequencing Center for Infectious Disease"/>
            <person name="Wu L."/>
            <person name="Ma J."/>
        </authorList>
    </citation>
    <scope>NUCLEOTIDE SEQUENCE [LARGE SCALE GENOMIC DNA]</scope>
    <source>
        <strain evidence="4">JCM 18392</strain>
    </source>
</reference>
<gene>
    <name evidence="3" type="ORF">GCM10023332_00500</name>
</gene>
<dbReference type="Pfam" id="PF01408">
    <property type="entry name" value="GFO_IDH_MocA"/>
    <property type="match status" value="1"/>
</dbReference>
<dbReference type="InterPro" id="IPR000683">
    <property type="entry name" value="Gfo/Idh/MocA-like_OxRdtase_N"/>
</dbReference>
<feature type="domain" description="GFO/IDH/MocA-like oxidoreductase" evidence="2">
    <location>
        <begin position="132"/>
        <end position="267"/>
    </location>
</feature>
<dbReference type="Gene3D" id="3.40.50.720">
    <property type="entry name" value="NAD(P)-binding Rossmann-like Domain"/>
    <property type="match status" value="1"/>
</dbReference>
<comment type="caution">
    <text evidence="3">The sequence shown here is derived from an EMBL/GenBank/DDBJ whole genome shotgun (WGS) entry which is preliminary data.</text>
</comment>
<dbReference type="InterPro" id="IPR036291">
    <property type="entry name" value="NAD(P)-bd_dom_sf"/>
</dbReference>
<evidence type="ECO:0000313" key="3">
    <source>
        <dbReference type="EMBL" id="GAA4853375.1"/>
    </source>
</evidence>
<dbReference type="EMBL" id="BAABJY010000001">
    <property type="protein sequence ID" value="GAA4853375.1"/>
    <property type="molecule type" value="Genomic_DNA"/>
</dbReference>
<proteinExistence type="predicted"/>
<feature type="domain" description="Gfo/Idh/MocA-like oxidoreductase N-terminal" evidence="1">
    <location>
        <begin position="5"/>
        <end position="122"/>
    </location>
</feature>
<dbReference type="PANTHER" id="PTHR43377">
    <property type="entry name" value="BILIVERDIN REDUCTASE A"/>
    <property type="match status" value="1"/>
</dbReference>
<dbReference type="RefSeq" id="WP_345293501.1">
    <property type="nucleotide sequence ID" value="NZ_BAABJY010000001.1"/>
</dbReference>
<dbReference type="Pfam" id="PF22725">
    <property type="entry name" value="GFO_IDH_MocA_C3"/>
    <property type="match status" value="1"/>
</dbReference>
<protein>
    <submittedName>
        <fullName evidence="3">Gfo/Idh/MocA family oxidoreductase</fullName>
    </submittedName>
</protein>
<name>A0ABP9DMH1_9GAMM</name>
<evidence type="ECO:0000259" key="2">
    <source>
        <dbReference type="Pfam" id="PF22725"/>
    </source>
</evidence>
<evidence type="ECO:0000259" key="1">
    <source>
        <dbReference type="Pfam" id="PF01408"/>
    </source>
</evidence>
<dbReference type="SUPFAM" id="SSF51735">
    <property type="entry name" value="NAD(P)-binding Rossmann-fold domains"/>
    <property type="match status" value="1"/>
</dbReference>
<dbReference type="Gene3D" id="3.30.360.10">
    <property type="entry name" value="Dihydrodipicolinate Reductase, domain 2"/>
    <property type="match status" value="1"/>
</dbReference>